<dbReference type="RefSeq" id="WP_190886242.1">
    <property type="nucleotide sequence ID" value="NZ_JACWZY010000004.1"/>
</dbReference>
<feature type="signal peptide" evidence="2">
    <location>
        <begin position="1"/>
        <end position="24"/>
    </location>
</feature>
<feature type="transmembrane region" description="Helical" evidence="1">
    <location>
        <begin position="278"/>
        <end position="295"/>
    </location>
</feature>
<proteinExistence type="predicted"/>
<feature type="transmembrane region" description="Helical" evidence="1">
    <location>
        <begin position="209"/>
        <end position="230"/>
    </location>
</feature>
<evidence type="ECO:0008006" key="5">
    <source>
        <dbReference type="Google" id="ProtNLM"/>
    </source>
</evidence>
<evidence type="ECO:0000256" key="1">
    <source>
        <dbReference type="SAM" id="Phobius"/>
    </source>
</evidence>
<keyword evidence="1" id="KW-0472">Membrane</keyword>
<feature type="chain" id="PRO_5036736362" description="DUF2029 domain-containing protein" evidence="2">
    <location>
        <begin position="25"/>
        <end position="413"/>
    </location>
</feature>
<sequence>MNRGCLFCAAFVAICLLLTGLSWIHSTHCTSVDSSYYLQSAANILTGRGYVVNANGQLVWNSTFPMGYPFLIVMIAGLFGIPVLVASKLVNLIALCFFAWVWARRLGISRAFWLLSIWVLGGFLKIAAFTWSETVFLVLLAEWVWALHRLLNVSSLRWAARLMALSLSLFLVRYVGGFVFGLLLLLVLLRQIFPNLFQKRYVESHQGLFTSWGTDIALAGFVLMGVYFWINHHFSGTFSGGERFLPTESPGELALLFGRSLLNEFLLIRDFSPSAPNVLAWIGLGLQTILMGVFYRRHRFLLPRSVMLLRSHLLSNLFILTGITYVVVLFTLRTISPFSEPNLRLMAPFSFCLFSAFFLNVGRWPVYWQRRLLPYWLVLLLLSWLQLLPQNNLSSVILYRKLLNSTVDSSVWR</sequence>
<keyword evidence="1" id="KW-0812">Transmembrane</keyword>
<dbReference type="AlphaFoldDB" id="A0A926XYF9"/>
<accession>A0A926XYF9</accession>
<feature type="transmembrane region" description="Helical" evidence="1">
    <location>
        <begin position="373"/>
        <end position="389"/>
    </location>
</feature>
<dbReference type="Proteomes" id="UP000598820">
    <property type="component" value="Unassembled WGS sequence"/>
</dbReference>
<evidence type="ECO:0000313" key="3">
    <source>
        <dbReference type="EMBL" id="MBD2700382.1"/>
    </source>
</evidence>
<dbReference type="EMBL" id="JACWZY010000004">
    <property type="protein sequence ID" value="MBD2700382.1"/>
    <property type="molecule type" value="Genomic_DNA"/>
</dbReference>
<feature type="transmembrane region" description="Helical" evidence="1">
    <location>
        <begin position="112"/>
        <end position="145"/>
    </location>
</feature>
<organism evidence="3 4">
    <name type="scientific">Spirosoma profusum</name>
    <dbReference type="NCBI Taxonomy" id="2771354"/>
    <lineage>
        <taxon>Bacteria</taxon>
        <taxon>Pseudomonadati</taxon>
        <taxon>Bacteroidota</taxon>
        <taxon>Cytophagia</taxon>
        <taxon>Cytophagales</taxon>
        <taxon>Cytophagaceae</taxon>
        <taxon>Spirosoma</taxon>
    </lineage>
</organism>
<protein>
    <recommendedName>
        <fullName evidence="5">DUF2029 domain-containing protein</fullName>
    </recommendedName>
</protein>
<reference evidence="3" key="1">
    <citation type="submission" date="2020-09" db="EMBL/GenBank/DDBJ databases">
        <authorList>
            <person name="Kim M.K."/>
        </authorList>
    </citation>
    <scope>NUCLEOTIDE SEQUENCE</scope>
    <source>
        <strain evidence="3">BT702</strain>
    </source>
</reference>
<comment type="caution">
    <text evidence="3">The sequence shown here is derived from an EMBL/GenBank/DDBJ whole genome shotgun (WGS) entry which is preliminary data.</text>
</comment>
<feature type="transmembrane region" description="Helical" evidence="1">
    <location>
        <begin position="165"/>
        <end position="189"/>
    </location>
</feature>
<evidence type="ECO:0000256" key="2">
    <source>
        <dbReference type="SAM" id="SignalP"/>
    </source>
</evidence>
<feature type="transmembrane region" description="Helical" evidence="1">
    <location>
        <begin position="343"/>
        <end position="361"/>
    </location>
</feature>
<keyword evidence="2" id="KW-0732">Signal</keyword>
<gene>
    <name evidence="3" type="ORF">IC229_07040</name>
</gene>
<feature type="transmembrane region" description="Helical" evidence="1">
    <location>
        <begin position="307"/>
        <end position="331"/>
    </location>
</feature>
<evidence type="ECO:0000313" key="4">
    <source>
        <dbReference type="Proteomes" id="UP000598820"/>
    </source>
</evidence>
<name>A0A926XYF9_9BACT</name>
<feature type="transmembrane region" description="Helical" evidence="1">
    <location>
        <begin position="70"/>
        <end position="100"/>
    </location>
</feature>
<keyword evidence="4" id="KW-1185">Reference proteome</keyword>
<keyword evidence="1" id="KW-1133">Transmembrane helix</keyword>